<dbReference type="InterPro" id="IPR020846">
    <property type="entry name" value="MFS_dom"/>
</dbReference>
<feature type="transmembrane region" description="Helical" evidence="6">
    <location>
        <begin position="287"/>
        <end position="306"/>
    </location>
</feature>
<dbReference type="PRINTS" id="PR01036">
    <property type="entry name" value="TCRTETB"/>
</dbReference>
<feature type="transmembrane region" description="Helical" evidence="6">
    <location>
        <begin position="40"/>
        <end position="58"/>
    </location>
</feature>
<feature type="transmembrane region" description="Helical" evidence="6">
    <location>
        <begin position="258"/>
        <end position="281"/>
    </location>
</feature>
<proteinExistence type="predicted"/>
<dbReference type="PROSITE" id="PS50850">
    <property type="entry name" value="MFS"/>
    <property type="match status" value="1"/>
</dbReference>
<dbReference type="InterPro" id="IPR036259">
    <property type="entry name" value="MFS_trans_sf"/>
</dbReference>
<dbReference type="Gene3D" id="1.20.1250.20">
    <property type="entry name" value="MFS general substrate transporter like domains"/>
    <property type="match status" value="1"/>
</dbReference>
<evidence type="ECO:0000313" key="8">
    <source>
        <dbReference type="EMBL" id="MFC3986274.1"/>
    </source>
</evidence>
<keyword evidence="2" id="KW-0813">Transport</keyword>
<feature type="transmembrane region" description="Helical" evidence="6">
    <location>
        <begin position="339"/>
        <end position="361"/>
    </location>
</feature>
<gene>
    <name evidence="8" type="ORF">ACFOYY_39520</name>
</gene>
<accession>A0ABV8FD72</accession>
<keyword evidence="9" id="KW-1185">Reference proteome</keyword>
<feature type="transmembrane region" description="Helical" evidence="6">
    <location>
        <begin position="70"/>
        <end position="89"/>
    </location>
</feature>
<dbReference type="Pfam" id="PF07690">
    <property type="entry name" value="MFS_1"/>
    <property type="match status" value="1"/>
</dbReference>
<evidence type="ECO:0000259" key="7">
    <source>
        <dbReference type="PROSITE" id="PS50850"/>
    </source>
</evidence>
<feature type="domain" description="Major facilitator superfamily (MFS) profile" evidence="7">
    <location>
        <begin position="1"/>
        <end position="430"/>
    </location>
</feature>
<dbReference type="InterPro" id="IPR011701">
    <property type="entry name" value="MFS"/>
</dbReference>
<keyword evidence="4 6" id="KW-1133">Transmembrane helix</keyword>
<dbReference type="SUPFAM" id="SSF103473">
    <property type="entry name" value="MFS general substrate transporter"/>
    <property type="match status" value="1"/>
</dbReference>
<sequence length="442" mass="44025">MNRTSIVMCAASVLVVSLVAAVNLALPALTGTLHPTESQLVWIVDAYVLVFACLLIPMGAAGDRLGGKGVLLTGLAVFAAGSLAAALAPHTGALIAARALSGAGAAMIMPASLSITVAAHPPQRRAHAVGLWSAASGAAGVVGNVGGGLIIQYLPWQALFAVPALLALLLAGVTGLLVPRQPRRAAAVDPVGTGLLVLGCLALVFAIIEGPEAGWTSAVVLGAFATAAVVLTGFVLHQLRIPRPLLDPRLFARRELRAGALGVSVLFFGLFALFFVNARFLQEERGLSPMVTGLAILPLVIPMVALSGRRAPTLPAVAGGLASVVAGLGWLAWATTLPYPLYAAGLVLVGAGMGLALPALSTQIMAGLPAGRAGLGSGLNSAARELGSAVGVAVMGTALATSGLRAGLVIVALCVAVGAAPVVGWLTGTRALSAPAGGPLRP</sequence>
<dbReference type="Proteomes" id="UP001595698">
    <property type="component" value="Unassembled WGS sequence"/>
</dbReference>
<feature type="transmembrane region" description="Helical" evidence="6">
    <location>
        <begin position="214"/>
        <end position="237"/>
    </location>
</feature>
<keyword evidence="5 6" id="KW-0472">Membrane</keyword>
<name>A0ABV8FD72_9ACTN</name>
<evidence type="ECO:0000256" key="4">
    <source>
        <dbReference type="ARBA" id="ARBA00022989"/>
    </source>
</evidence>
<dbReference type="CDD" id="cd17321">
    <property type="entry name" value="MFS_MMR_MDR_like"/>
    <property type="match status" value="1"/>
</dbReference>
<feature type="transmembrane region" description="Helical" evidence="6">
    <location>
        <begin position="190"/>
        <end position="208"/>
    </location>
</feature>
<evidence type="ECO:0000256" key="5">
    <source>
        <dbReference type="ARBA" id="ARBA00023136"/>
    </source>
</evidence>
<evidence type="ECO:0000256" key="2">
    <source>
        <dbReference type="ARBA" id="ARBA00022448"/>
    </source>
</evidence>
<keyword evidence="3 6" id="KW-0812">Transmembrane</keyword>
<dbReference type="PANTHER" id="PTHR42718">
    <property type="entry name" value="MAJOR FACILITATOR SUPERFAMILY MULTIDRUG TRANSPORTER MFSC"/>
    <property type="match status" value="1"/>
</dbReference>
<evidence type="ECO:0000256" key="1">
    <source>
        <dbReference type="ARBA" id="ARBA00004651"/>
    </source>
</evidence>
<organism evidence="8 9">
    <name type="scientific">Streptosporangium jomthongense</name>
    <dbReference type="NCBI Taxonomy" id="1193683"/>
    <lineage>
        <taxon>Bacteria</taxon>
        <taxon>Bacillati</taxon>
        <taxon>Actinomycetota</taxon>
        <taxon>Actinomycetes</taxon>
        <taxon>Streptosporangiales</taxon>
        <taxon>Streptosporangiaceae</taxon>
        <taxon>Streptosporangium</taxon>
    </lineage>
</organism>
<dbReference type="PANTHER" id="PTHR42718:SF9">
    <property type="entry name" value="MAJOR FACILITATOR SUPERFAMILY MULTIDRUG TRANSPORTER MFSC"/>
    <property type="match status" value="1"/>
</dbReference>
<protein>
    <submittedName>
        <fullName evidence="8">MFS transporter</fullName>
    </submittedName>
</protein>
<dbReference type="EMBL" id="JBHSBC010000053">
    <property type="protein sequence ID" value="MFC3986274.1"/>
    <property type="molecule type" value="Genomic_DNA"/>
</dbReference>
<comment type="caution">
    <text evidence="8">The sequence shown here is derived from an EMBL/GenBank/DDBJ whole genome shotgun (WGS) entry which is preliminary data.</text>
</comment>
<feature type="transmembrane region" description="Helical" evidence="6">
    <location>
        <begin position="95"/>
        <end position="119"/>
    </location>
</feature>
<feature type="transmembrane region" description="Helical" evidence="6">
    <location>
        <begin position="406"/>
        <end position="426"/>
    </location>
</feature>
<dbReference type="RefSeq" id="WP_386196425.1">
    <property type="nucleotide sequence ID" value="NZ_JBHSBC010000053.1"/>
</dbReference>
<feature type="transmembrane region" description="Helical" evidence="6">
    <location>
        <begin position="160"/>
        <end position="178"/>
    </location>
</feature>
<reference evidence="9" key="1">
    <citation type="journal article" date="2019" name="Int. J. Syst. Evol. Microbiol.">
        <title>The Global Catalogue of Microorganisms (GCM) 10K type strain sequencing project: providing services to taxonomists for standard genome sequencing and annotation.</title>
        <authorList>
            <consortium name="The Broad Institute Genomics Platform"/>
            <consortium name="The Broad Institute Genome Sequencing Center for Infectious Disease"/>
            <person name="Wu L."/>
            <person name="Ma J."/>
        </authorList>
    </citation>
    <scope>NUCLEOTIDE SEQUENCE [LARGE SCALE GENOMIC DNA]</scope>
    <source>
        <strain evidence="9">TBRC 7912</strain>
    </source>
</reference>
<evidence type="ECO:0000256" key="3">
    <source>
        <dbReference type="ARBA" id="ARBA00022692"/>
    </source>
</evidence>
<evidence type="ECO:0000256" key="6">
    <source>
        <dbReference type="SAM" id="Phobius"/>
    </source>
</evidence>
<feature type="transmembrane region" description="Helical" evidence="6">
    <location>
        <begin position="131"/>
        <end position="154"/>
    </location>
</feature>
<feature type="transmembrane region" description="Helical" evidence="6">
    <location>
        <begin position="313"/>
        <end position="333"/>
    </location>
</feature>
<comment type="subcellular location">
    <subcellularLocation>
        <location evidence="1">Cell membrane</location>
        <topology evidence="1">Multi-pass membrane protein</topology>
    </subcellularLocation>
</comment>
<evidence type="ECO:0000313" key="9">
    <source>
        <dbReference type="Proteomes" id="UP001595698"/>
    </source>
</evidence>